<dbReference type="PANTHER" id="PTHR13754:SF13">
    <property type="entry name" value="METALLO-BETA-LACTAMASE SUPERFAMILY PROTEIN (AFU_ORTHOLOGUE AFUA_3G07630)"/>
    <property type="match status" value="1"/>
</dbReference>
<evidence type="ECO:0000313" key="2">
    <source>
        <dbReference type="Proteomes" id="UP000317158"/>
    </source>
</evidence>
<accession>A0A520KRX3</accession>
<gene>
    <name evidence="1" type="ORF">EF806_05085</name>
</gene>
<dbReference type="Proteomes" id="UP000317158">
    <property type="component" value="Unassembled WGS sequence"/>
</dbReference>
<dbReference type="GO" id="GO:0016740">
    <property type="term" value="F:transferase activity"/>
    <property type="evidence" value="ECO:0007669"/>
    <property type="project" value="TreeGrafter"/>
</dbReference>
<dbReference type="AlphaFoldDB" id="A0A520KRX3"/>
<dbReference type="InterPro" id="IPR036866">
    <property type="entry name" value="RibonucZ/Hydroxyglut_hydro"/>
</dbReference>
<organism evidence="1 2">
    <name type="scientific">Methanoliparum thermophilum</name>
    <dbReference type="NCBI Taxonomy" id="2491083"/>
    <lineage>
        <taxon>Archaea</taxon>
        <taxon>Methanobacteriati</taxon>
        <taxon>Methanobacteriota</taxon>
        <taxon>Candidatus Methanoliparia</taxon>
        <taxon>Candidatus Methanoliparales</taxon>
        <taxon>Candidatus Methanoliparaceae</taxon>
        <taxon>Candidatus Methanoliparum</taxon>
    </lineage>
</organism>
<evidence type="ECO:0000313" key="1">
    <source>
        <dbReference type="EMBL" id="RZN64188.1"/>
    </source>
</evidence>
<dbReference type="InterPro" id="IPR052926">
    <property type="entry name" value="Metallo-beta-lactamase_dom"/>
</dbReference>
<dbReference type="Gene3D" id="3.60.15.10">
    <property type="entry name" value="Ribonuclease Z/Hydroxyacylglutathione hydrolase-like"/>
    <property type="match status" value="1"/>
</dbReference>
<evidence type="ECO:0008006" key="3">
    <source>
        <dbReference type="Google" id="ProtNLM"/>
    </source>
</evidence>
<comment type="caution">
    <text evidence="1">The sequence shown here is derived from an EMBL/GenBank/DDBJ whole genome shotgun (WGS) entry which is preliminary data.</text>
</comment>
<dbReference type="PANTHER" id="PTHR13754">
    <property type="entry name" value="METALLO-BETA-LACTAMASE SUPERFAMILY PROTEIN"/>
    <property type="match status" value="1"/>
</dbReference>
<dbReference type="EMBL" id="RXIF01000009">
    <property type="protein sequence ID" value="RZN64188.1"/>
    <property type="molecule type" value="Genomic_DNA"/>
</dbReference>
<name>A0A520KRX3_METT2</name>
<protein>
    <recommendedName>
        <fullName evidence="3">MBL fold metallo-hydrolase</fullName>
    </recommendedName>
</protein>
<sequence>MKIKILYDNEVAVDKEKMIPSYGFSCLIDKEVLHMGSLLTLLPFDKRSDKTVYFPSATVNMRKELGKRANLITEKEPVAVTKDIYTTGLMGKDTEEQALVIKSRKGLVILTGCAHPGVGKIIERVKDLFGDDIYAFIGGLHDFRNKARS</sequence>
<reference evidence="1 2" key="1">
    <citation type="journal article" date="2019" name="Nat. Microbiol.">
        <title>Wide diversity of methane and short-chain alkane metabolisms in uncultured archaea.</title>
        <authorList>
            <person name="Borrel G."/>
            <person name="Adam P.S."/>
            <person name="McKay L.J."/>
            <person name="Chen L.X."/>
            <person name="Sierra-Garcia I.N."/>
            <person name="Sieber C.M."/>
            <person name="Letourneur Q."/>
            <person name="Ghozlane A."/>
            <person name="Andersen G.L."/>
            <person name="Li W.J."/>
            <person name="Hallam S.J."/>
            <person name="Muyzer G."/>
            <person name="de Oliveira V.M."/>
            <person name="Inskeep W.P."/>
            <person name="Banfield J.F."/>
            <person name="Gribaldo S."/>
        </authorList>
    </citation>
    <scope>NUCLEOTIDE SEQUENCE [LARGE SCALE GENOMIC DNA]</scope>
    <source>
        <strain evidence="1">NM1a</strain>
    </source>
</reference>
<proteinExistence type="predicted"/>
<dbReference type="SUPFAM" id="SSF56281">
    <property type="entry name" value="Metallo-hydrolase/oxidoreductase"/>
    <property type="match status" value="1"/>
</dbReference>